<evidence type="ECO:0000256" key="6">
    <source>
        <dbReference type="PIRSR" id="PIRSR602081-2"/>
    </source>
</evidence>
<protein>
    <submittedName>
        <fullName evidence="8">LAME_0H03862g1_1</fullName>
    </submittedName>
</protein>
<dbReference type="GO" id="GO:0003904">
    <property type="term" value="F:deoxyribodipyrimidine photo-lyase activity"/>
    <property type="evidence" value="ECO:0007669"/>
    <property type="project" value="TreeGrafter"/>
</dbReference>
<dbReference type="GO" id="GO:0003677">
    <property type="term" value="F:DNA binding"/>
    <property type="evidence" value="ECO:0007669"/>
    <property type="project" value="TreeGrafter"/>
</dbReference>
<dbReference type="GO" id="GO:0043153">
    <property type="term" value="P:entrainment of circadian clock by photoperiod"/>
    <property type="evidence" value="ECO:0007669"/>
    <property type="project" value="TreeGrafter"/>
</dbReference>
<evidence type="ECO:0000313" key="8">
    <source>
        <dbReference type="EMBL" id="SCV02659.1"/>
    </source>
</evidence>
<accession>A0A1G4KDV7</accession>
<keyword evidence="3 5" id="KW-0274">FAD</keyword>
<dbReference type="InterPro" id="IPR036134">
    <property type="entry name" value="Crypto/Photolyase_FAD-like_sf"/>
</dbReference>
<dbReference type="GO" id="GO:0005737">
    <property type="term" value="C:cytoplasm"/>
    <property type="evidence" value="ECO:0007669"/>
    <property type="project" value="TreeGrafter"/>
</dbReference>
<feature type="site" description="Electron transfer via tryptophanyl radical" evidence="6">
    <location>
        <position position="499"/>
    </location>
</feature>
<feature type="binding site" evidence="5">
    <location>
        <begin position="345"/>
        <end position="349"/>
    </location>
    <ligand>
        <name>FAD</name>
        <dbReference type="ChEBI" id="CHEBI:57692"/>
    </ligand>
</feature>
<dbReference type="InterPro" id="IPR036155">
    <property type="entry name" value="Crypto/Photolyase_N_sf"/>
</dbReference>
<keyword evidence="2 5" id="KW-0285">Flavoprotein</keyword>
<comment type="cofactor">
    <cofactor evidence="5">
        <name>FAD</name>
        <dbReference type="ChEBI" id="CHEBI:57692"/>
    </cofactor>
    <text evidence="5">Binds 1 FAD per subunit.</text>
</comment>
<dbReference type="InterPro" id="IPR006050">
    <property type="entry name" value="DNA_photolyase_N"/>
</dbReference>
<dbReference type="InterPro" id="IPR005101">
    <property type="entry name" value="Cryptochr/Photolyase_FAD-bd"/>
</dbReference>
<dbReference type="Pfam" id="PF00875">
    <property type="entry name" value="DNA_photolyase"/>
    <property type="match status" value="1"/>
</dbReference>
<dbReference type="InterPro" id="IPR002081">
    <property type="entry name" value="Cryptochrome/DNA_photolyase_1"/>
</dbReference>
<feature type="binding site" evidence="5">
    <location>
        <begin position="391"/>
        <end position="398"/>
    </location>
    <ligand>
        <name>FAD</name>
        <dbReference type="ChEBI" id="CHEBI:57692"/>
    </ligand>
</feature>
<evidence type="ECO:0000259" key="7">
    <source>
        <dbReference type="PROSITE" id="PS51645"/>
    </source>
</evidence>
<dbReference type="GO" id="GO:0005634">
    <property type="term" value="C:nucleus"/>
    <property type="evidence" value="ECO:0007669"/>
    <property type="project" value="TreeGrafter"/>
</dbReference>
<dbReference type="SUPFAM" id="SSF52425">
    <property type="entry name" value="Cryptochrome/photolyase, N-terminal domain"/>
    <property type="match status" value="1"/>
</dbReference>
<dbReference type="PANTHER" id="PTHR11455:SF18">
    <property type="entry name" value="SI:CH1073-390K14.1"/>
    <property type="match status" value="1"/>
</dbReference>
<dbReference type="PANTHER" id="PTHR11455">
    <property type="entry name" value="CRYPTOCHROME"/>
    <property type="match status" value="1"/>
</dbReference>
<dbReference type="Proteomes" id="UP000191144">
    <property type="component" value="Chromosome H"/>
</dbReference>
<dbReference type="AlphaFoldDB" id="A0A1G4KDV7"/>
<dbReference type="PRINTS" id="PR00147">
    <property type="entry name" value="DNAPHOTLYASE"/>
</dbReference>
<dbReference type="GO" id="GO:0006950">
    <property type="term" value="P:response to stress"/>
    <property type="evidence" value="ECO:0007669"/>
    <property type="project" value="UniProtKB-ARBA"/>
</dbReference>
<dbReference type="OrthoDB" id="435881at2759"/>
<keyword evidence="4" id="KW-0157">Chromophore</keyword>
<sequence>MPTKRSISPPPSLTKKLKVSDNFEEYYKPDPRYYPNPITWKQANAFNTGKRPKPIDLLNNHIKSQKLDSKTSIDTVVHWFRTDLRLGDSAGLFHAVKQLQAAQNKSNKDARLMALYIINEHDFRAHLDSGWKLRFALDALESLRESLRKLNVPLIVRLFEPKEALLSRSSEFATWFKDLCLGLVNKKSSKSGAVLVTANAQYETDELYRDVNIFGHCDSQFHFQVYHDQCTVVPGALTTGKGSQYTVFTPWYKKWVEYLKTNQSGKDAVATFSFDTSKPLNADLEALESCDYVLPEEFVSYLPNEHLDIPPATEQDAHEVLEHFFKSKKVHDYNEKKDILNLDNTSHLSCYITSGLISTRAVVNRGYHENGNSLMHKDIKQNNSVENFAKEVAWRDFYKHIMCNWPYTSMDVAFKFETMDIKWENDPEKFRKWCVGETGLPIVDAIQRKLLYTGYISNRCRMITASFLSKNLLVDWRWGERWFRKHLLDADLASNSGGWGFSSSTGVDCQPYFRVFNMKLQSEKYDPKGAFVREWVPELKDIDNIKILREGISNATKANGYSQPIVDLKDSREKALEAFREAM</sequence>
<dbReference type="PROSITE" id="PS00691">
    <property type="entry name" value="DNA_PHOTOLYASES_1_2"/>
    <property type="match status" value="1"/>
</dbReference>
<feature type="site" description="Electron transfer via tryptophanyl radical" evidence="6">
    <location>
        <position position="423"/>
    </location>
</feature>
<dbReference type="InterPro" id="IPR018394">
    <property type="entry name" value="DNA_photolyase_1_CS_C"/>
</dbReference>
<evidence type="ECO:0000313" key="9">
    <source>
        <dbReference type="Proteomes" id="UP000191144"/>
    </source>
</evidence>
<dbReference type="GO" id="GO:0071949">
    <property type="term" value="F:FAD binding"/>
    <property type="evidence" value="ECO:0007669"/>
    <property type="project" value="TreeGrafter"/>
</dbReference>
<reference evidence="9" key="1">
    <citation type="submission" date="2016-03" db="EMBL/GenBank/DDBJ databases">
        <authorList>
            <person name="Devillers Hugo."/>
        </authorList>
    </citation>
    <scope>NUCLEOTIDE SEQUENCE [LARGE SCALE GENOMIC DNA]</scope>
</reference>
<dbReference type="GO" id="GO:0032922">
    <property type="term" value="P:circadian regulation of gene expression"/>
    <property type="evidence" value="ECO:0007669"/>
    <property type="project" value="TreeGrafter"/>
</dbReference>
<evidence type="ECO:0000256" key="5">
    <source>
        <dbReference type="PIRSR" id="PIRSR602081-1"/>
    </source>
</evidence>
<dbReference type="GO" id="GO:0006139">
    <property type="term" value="P:nucleobase-containing compound metabolic process"/>
    <property type="evidence" value="ECO:0007669"/>
    <property type="project" value="UniProtKB-ARBA"/>
</dbReference>
<dbReference type="EMBL" id="LT598480">
    <property type="protein sequence ID" value="SCV02659.1"/>
    <property type="molecule type" value="Genomic_DNA"/>
</dbReference>
<organism evidence="8 9">
    <name type="scientific">Lachancea meyersii CBS 8951</name>
    <dbReference type="NCBI Taxonomy" id="1266667"/>
    <lineage>
        <taxon>Eukaryota</taxon>
        <taxon>Fungi</taxon>
        <taxon>Dikarya</taxon>
        <taxon>Ascomycota</taxon>
        <taxon>Saccharomycotina</taxon>
        <taxon>Saccharomycetes</taxon>
        <taxon>Saccharomycetales</taxon>
        <taxon>Saccharomycetaceae</taxon>
        <taxon>Lachancea</taxon>
    </lineage>
</organism>
<dbReference type="Gene3D" id="3.40.50.620">
    <property type="entry name" value="HUPs"/>
    <property type="match status" value="1"/>
</dbReference>
<feature type="binding site" evidence="5">
    <location>
        <position position="388"/>
    </location>
    <ligand>
        <name>FAD</name>
        <dbReference type="ChEBI" id="CHEBI:57692"/>
    </ligand>
</feature>
<keyword evidence="9" id="KW-1185">Reference proteome</keyword>
<evidence type="ECO:0000256" key="4">
    <source>
        <dbReference type="ARBA" id="ARBA00022991"/>
    </source>
</evidence>
<feature type="domain" description="Photolyase/cryptochrome alpha/beta" evidence="7">
    <location>
        <begin position="74"/>
        <end position="231"/>
    </location>
</feature>
<evidence type="ECO:0000256" key="1">
    <source>
        <dbReference type="ARBA" id="ARBA00005862"/>
    </source>
</evidence>
<comment type="similarity">
    <text evidence="1">Belongs to the DNA photolyase class-1 family.</text>
</comment>
<evidence type="ECO:0000256" key="2">
    <source>
        <dbReference type="ARBA" id="ARBA00022630"/>
    </source>
</evidence>
<dbReference type="Gene3D" id="1.10.579.10">
    <property type="entry name" value="DNA Cyclobutane Dipyrimidine Photolyase, subunit A, domain 3"/>
    <property type="match status" value="1"/>
</dbReference>
<dbReference type="InterPro" id="IPR014729">
    <property type="entry name" value="Rossmann-like_a/b/a_fold"/>
</dbReference>
<dbReference type="Pfam" id="PF03441">
    <property type="entry name" value="FAD_binding_7"/>
    <property type="match status" value="1"/>
</dbReference>
<feature type="binding site" evidence="5">
    <location>
        <begin position="489"/>
        <end position="491"/>
    </location>
    <ligand>
        <name>FAD</name>
        <dbReference type="ChEBI" id="CHEBI:57692"/>
    </ligand>
</feature>
<dbReference type="PROSITE" id="PS51645">
    <property type="entry name" value="PHR_CRY_ALPHA_BETA"/>
    <property type="match status" value="1"/>
</dbReference>
<feature type="site" description="Electron transfer via tryptophanyl radical" evidence="6">
    <location>
        <position position="476"/>
    </location>
</feature>
<feature type="binding site" evidence="5">
    <location>
        <position position="333"/>
    </location>
    <ligand>
        <name>FAD</name>
        <dbReference type="ChEBI" id="CHEBI:57692"/>
    </ligand>
</feature>
<dbReference type="SUPFAM" id="SSF48173">
    <property type="entry name" value="Cryptochrome/photolyase FAD-binding domain"/>
    <property type="match status" value="1"/>
</dbReference>
<evidence type="ECO:0000256" key="3">
    <source>
        <dbReference type="ARBA" id="ARBA00022827"/>
    </source>
</evidence>
<dbReference type="Gene3D" id="1.25.40.80">
    <property type="match status" value="1"/>
</dbReference>
<gene>
    <name evidence="8" type="ORF">LAME_0H03862G</name>
</gene>
<name>A0A1G4KDV7_9SACH</name>
<proteinExistence type="inferred from homology"/>